<dbReference type="InterPro" id="IPR035892">
    <property type="entry name" value="C2_domain_sf"/>
</dbReference>
<dbReference type="Proteomes" id="UP000327044">
    <property type="component" value="Unassembled WGS sequence"/>
</dbReference>
<dbReference type="SMART" id="SM00742">
    <property type="entry name" value="Hr1"/>
    <property type="match status" value="3"/>
</dbReference>
<reference evidence="6 7" key="1">
    <citation type="journal article" date="2018" name="Elife">
        <title>Firefly genomes illuminate parallel origins of bioluminescence in beetles.</title>
        <authorList>
            <person name="Fallon T.R."/>
            <person name="Lower S.E."/>
            <person name="Chang C.H."/>
            <person name="Bessho-Uehara M."/>
            <person name="Martin G.J."/>
            <person name="Bewick A.J."/>
            <person name="Behringer M."/>
            <person name="Debat H.J."/>
            <person name="Wong I."/>
            <person name="Day J.C."/>
            <person name="Suvorov A."/>
            <person name="Silva C.J."/>
            <person name="Stanger-Hall K.F."/>
            <person name="Hall D.W."/>
            <person name="Schmitz R.J."/>
            <person name="Nelson D.R."/>
            <person name="Lewis S.M."/>
            <person name="Shigenobu S."/>
            <person name="Bybee S.M."/>
            <person name="Larracuente A.M."/>
            <person name="Oba Y."/>
            <person name="Weng J.K."/>
        </authorList>
    </citation>
    <scope>NUCLEOTIDE SEQUENCE [LARGE SCALE GENOMIC DNA]</scope>
    <source>
        <strain evidence="6">1611_PpyrPB1</strain>
        <tissue evidence="6">Whole body</tissue>
    </source>
</reference>
<keyword evidence="7" id="KW-1185">Reference proteome</keyword>
<dbReference type="CDD" id="cd11623">
    <property type="entry name" value="HR1_PKN_2"/>
    <property type="match status" value="1"/>
</dbReference>
<feature type="region of interest" description="Disordered" evidence="4">
    <location>
        <begin position="636"/>
        <end position="678"/>
    </location>
</feature>
<dbReference type="GO" id="GO:0005524">
    <property type="term" value="F:ATP binding"/>
    <property type="evidence" value="ECO:0007669"/>
    <property type="project" value="InterPro"/>
</dbReference>
<feature type="compositionally biased region" description="Polar residues" evidence="4">
    <location>
        <begin position="105"/>
        <end position="135"/>
    </location>
</feature>
<evidence type="ECO:0000313" key="6">
    <source>
        <dbReference type="EMBL" id="KAB0796643.1"/>
    </source>
</evidence>
<dbReference type="InterPro" id="IPR011072">
    <property type="entry name" value="HR1_rho-bd"/>
</dbReference>
<feature type="compositionally biased region" description="Basic and acidic residues" evidence="4">
    <location>
        <begin position="375"/>
        <end position="384"/>
    </location>
</feature>
<feature type="domain" description="REM-1" evidence="5">
    <location>
        <begin position="124"/>
        <end position="207"/>
    </location>
</feature>
<feature type="region of interest" description="Disordered" evidence="4">
    <location>
        <begin position="550"/>
        <end position="618"/>
    </location>
</feature>
<organism evidence="6 7">
    <name type="scientific">Photinus pyralis</name>
    <name type="common">Common eastern firefly</name>
    <name type="synonym">Lampyris pyralis</name>
    <dbReference type="NCBI Taxonomy" id="7054"/>
    <lineage>
        <taxon>Eukaryota</taxon>
        <taxon>Metazoa</taxon>
        <taxon>Ecdysozoa</taxon>
        <taxon>Arthropoda</taxon>
        <taxon>Hexapoda</taxon>
        <taxon>Insecta</taxon>
        <taxon>Pterygota</taxon>
        <taxon>Neoptera</taxon>
        <taxon>Endopterygota</taxon>
        <taxon>Coleoptera</taxon>
        <taxon>Polyphaga</taxon>
        <taxon>Elateriformia</taxon>
        <taxon>Elateroidea</taxon>
        <taxon>Lampyridae</taxon>
        <taxon>Lampyrinae</taxon>
        <taxon>Photinus</taxon>
    </lineage>
</organism>
<comment type="caution">
    <text evidence="6">The sequence shown here is derived from an EMBL/GenBank/DDBJ whole genome shotgun (WGS) entry which is preliminary data.</text>
</comment>
<dbReference type="GO" id="GO:0031267">
    <property type="term" value="F:small GTPase binding"/>
    <property type="evidence" value="ECO:0007669"/>
    <property type="project" value="InterPro"/>
</dbReference>
<dbReference type="CDD" id="cd11625">
    <property type="entry name" value="HR1_PKN_3"/>
    <property type="match status" value="1"/>
</dbReference>
<dbReference type="SUPFAM" id="SSF49562">
    <property type="entry name" value="C2 domain (Calcium/lipid-binding domain, CaLB)"/>
    <property type="match status" value="1"/>
</dbReference>
<dbReference type="Gene3D" id="3.30.200.20">
    <property type="entry name" value="Phosphorylase Kinase, domain 1"/>
    <property type="match status" value="1"/>
</dbReference>
<dbReference type="InParanoid" id="A0A5N4AH69"/>
<dbReference type="Gene3D" id="1.10.287.160">
    <property type="entry name" value="HR1 repeat"/>
    <property type="match status" value="3"/>
</dbReference>
<dbReference type="FunFam" id="1.10.287.160:FF:000002">
    <property type="entry name" value="Putative serine/threonine-protein kinase N2"/>
    <property type="match status" value="1"/>
</dbReference>
<evidence type="ECO:0000313" key="7">
    <source>
        <dbReference type="Proteomes" id="UP000327044"/>
    </source>
</evidence>
<feature type="compositionally biased region" description="Pro residues" evidence="4">
    <location>
        <begin position="654"/>
        <end position="669"/>
    </location>
</feature>
<evidence type="ECO:0000259" key="5">
    <source>
        <dbReference type="PROSITE" id="PS51860"/>
    </source>
</evidence>
<keyword evidence="1" id="KW-0677">Repeat</keyword>
<accession>A0A5N4AH69</accession>
<dbReference type="SUPFAM" id="SSF46585">
    <property type="entry name" value="HR1 repeat"/>
    <property type="match status" value="3"/>
</dbReference>
<name>A0A5N4AH69_PHOPY</name>
<evidence type="ECO:0000256" key="4">
    <source>
        <dbReference type="SAM" id="MobiDB-lite"/>
    </source>
</evidence>
<dbReference type="GO" id="GO:0004674">
    <property type="term" value="F:protein serine/threonine kinase activity"/>
    <property type="evidence" value="ECO:0007669"/>
    <property type="project" value="InterPro"/>
</dbReference>
<feature type="region of interest" description="Disordered" evidence="4">
    <location>
        <begin position="375"/>
        <end position="397"/>
    </location>
</feature>
<feature type="region of interest" description="Disordered" evidence="4">
    <location>
        <begin position="105"/>
        <end position="138"/>
    </location>
</feature>
<proteinExistence type="predicted"/>
<dbReference type="EMBL" id="VVIM01000007">
    <property type="protein sequence ID" value="KAB0796643.1"/>
    <property type="molecule type" value="Genomic_DNA"/>
</dbReference>
<feature type="compositionally biased region" description="Basic and acidic residues" evidence="4">
    <location>
        <begin position="716"/>
        <end position="727"/>
    </location>
</feature>
<dbReference type="GO" id="GO:0007165">
    <property type="term" value="P:signal transduction"/>
    <property type="evidence" value="ECO:0007669"/>
    <property type="project" value="InterPro"/>
</dbReference>
<evidence type="ECO:0000256" key="3">
    <source>
        <dbReference type="PROSITE-ProRule" id="PRU01207"/>
    </source>
</evidence>
<protein>
    <recommendedName>
        <fullName evidence="5">REM-1 domain-containing protein</fullName>
    </recommendedName>
</protein>
<evidence type="ECO:0000256" key="1">
    <source>
        <dbReference type="ARBA" id="ARBA00022737"/>
    </source>
</evidence>
<dbReference type="FunCoup" id="A0A5N4AH69">
    <property type="interactions" value="1334"/>
</dbReference>
<dbReference type="InterPro" id="IPR037313">
    <property type="entry name" value="PKN_HR1_1"/>
</dbReference>
<dbReference type="InterPro" id="IPR036274">
    <property type="entry name" value="HR1_rpt_sf"/>
</dbReference>
<dbReference type="Pfam" id="PF00433">
    <property type="entry name" value="Pkinase_C"/>
    <property type="match status" value="1"/>
</dbReference>
<dbReference type="PROSITE" id="PS51860">
    <property type="entry name" value="REM_1"/>
    <property type="match status" value="3"/>
</dbReference>
<dbReference type="AlphaFoldDB" id="A0A5N4AH69"/>
<feature type="domain" description="REM-1" evidence="5">
    <location>
        <begin position="221"/>
        <end position="303"/>
    </location>
</feature>
<feature type="region of interest" description="Disordered" evidence="4">
    <location>
        <begin position="698"/>
        <end position="727"/>
    </location>
</feature>
<dbReference type="InterPro" id="IPR017892">
    <property type="entry name" value="Pkinase_C"/>
</dbReference>
<gene>
    <name evidence="6" type="ORF">PPYR_10704</name>
</gene>
<keyword evidence="2 3" id="KW-0175">Coiled coil</keyword>
<dbReference type="CDD" id="cd11622">
    <property type="entry name" value="HR1_PKN_1"/>
    <property type="match status" value="1"/>
</dbReference>
<evidence type="ECO:0000256" key="2">
    <source>
        <dbReference type="ARBA" id="ARBA00023054"/>
    </source>
</evidence>
<feature type="domain" description="REM-1" evidence="5">
    <location>
        <begin position="29"/>
        <end position="103"/>
    </location>
</feature>
<sequence length="739" mass="83671">MADSYYQGDYIRHPVLYELSHKYGLQTENLPDSLLPCKLEELKEAIRREIRKELKIKEGAEKLREVATDRKSLSHVATIVKNSNSKLAELKNELSELESQIILTQGQSAPSTPPTNGDTPLSSPLSSHPRNQDGLSQDPRLINLEKQLNIELKVKEGAENMIRSITGGPHSRDKKLLAEAQQMLQDSRVKIEYLRMRILKMKNNLNNKQHMSMIEISPVNGEITSRELEQSLEERIEELRHRLRIEAAVVDGAKNAIRFLQNGNKDKTEKKALSEAQASLSASSKKLDLLRKSLELRRQELPPDSPAAMQLKRELQNVQAASPVPVQYTSLQPFREGSDGNKMLAGSSTFSRCAAVTGILEVRLMGCQDLLEEVPGRSRRDRDATSSPSDLRNFMKGVTGRSSSKSYNVKDEISNEIMAVIKLDNQTVAQTSWRPCSQQAWDQRFSIQLDKSREVEIGVYWRDWRSLCGVKFLRLEEFIDDVRHGMALQLEPQGLLFAEIKFLNPMISRRPKLQRQRKIFKQEVKNFPRANQMNINVATWGRLLKRSSPGIQQSRSIIPPPSPPEKPETPGESPEPFASGLGGQRPLDFGIECPPALPPAPIAKKRAPITPPPLPPRLDLEESAALREFDFLNREEREMSRSGPLILPCTPTTPDVPPPPEQMVPPSPQPVVEFPDDEIPLYDPANVVRRPVNHLEDVSNFDEEFTSEKPQLTPPKEPRPLTDQDQHLFRDFTYMADWC</sequence>
<dbReference type="FunFam" id="1.10.287.160:FF:000001">
    <property type="entry name" value="Putative serine/threonine-protein kinase N2"/>
    <property type="match status" value="1"/>
</dbReference>
<dbReference type="Pfam" id="PF02185">
    <property type="entry name" value="HR1"/>
    <property type="match status" value="3"/>
</dbReference>